<gene>
    <name evidence="3" type="ORF">FJTKL_11183</name>
</gene>
<dbReference type="EMBL" id="JBAWTH010000052">
    <property type="protein sequence ID" value="KAL2282142.1"/>
    <property type="molecule type" value="Genomic_DNA"/>
</dbReference>
<feature type="region of interest" description="Disordered" evidence="1">
    <location>
        <begin position="162"/>
        <end position="200"/>
    </location>
</feature>
<evidence type="ECO:0000313" key="3">
    <source>
        <dbReference type="EMBL" id="KAL2282142.1"/>
    </source>
</evidence>
<evidence type="ECO:0000259" key="2">
    <source>
        <dbReference type="Pfam" id="PF13391"/>
    </source>
</evidence>
<feature type="compositionally biased region" description="Low complexity" evidence="1">
    <location>
        <begin position="166"/>
        <end position="186"/>
    </location>
</feature>
<protein>
    <recommendedName>
        <fullName evidence="2">HNH nuclease domain-containing protein</fullName>
    </recommendedName>
</protein>
<evidence type="ECO:0000313" key="4">
    <source>
        <dbReference type="Proteomes" id="UP001600888"/>
    </source>
</evidence>
<feature type="compositionally biased region" description="Polar residues" evidence="1">
    <location>
        <begin position="402"/>
        <end position="418"/>
    </location>
</feature>
<evidence type="ECO:0000256" key="1">
    <source>
        <dbReference type="SAM" id="MobiDB-lite"/>
    </source>
</evidence>
<keyword evidence="4" id="KW-1185">Reference proteome</keyword>
<accession>A0ABR4EI69</accession>
<dbReference type="InterPro" id="IPR003615">
    <property type="entry name" value="HNH_nuc"/>
</dbReference>
<organism evidence="3 4">
    <name type="scientific">Diaporthe vaccinii</name>
    <dbReference type="NCBI Taxonomy" id="105482"/>
    <lineage>
        <taxon>Eukaryota</taxon>
        <taxon>Fungi</taxon>
        <taxon>Dikarya</taxon>
        <taxon>Ascomycota</taxon>
        <taxon>Pezizomycotina</taxon>
        <taxon>Sordariomycetes</taxon>
        <taxon>Sordariomycetidae</taxon>
        <taxon>Diaporthales</taxon>
        <taxon>Diaporthaceae</taxon>
        <taxon>Diaporthe</taxon>
        <taxon>Diaporthe eres species complex</taxon>
    </lineage>
</organism>
<feature type="region of interest" description="Disordered" evidence="1">
    <location>
        <begin position="459"/>
        <end position="515"/>
    </location>
</feature>
<dbReference type="Proteomes" id="UP001600888">
    <property type="component" value="Unassembled WGS sequence"/>
</dbReference>
<sequence>MPRITREQRSRGWNVKFFIEKDAFAGIYQRDNLLTIGDVACDLELCVVFKNTGEADEWRPALLPRRQPNETDSTTPCLPIILDKTDTQPFPNPSRGGVAQYNFFFHSARRCDVPGGRSHDLKSPCCRKPPLPMRRYDARYAPINKPSNTSCKLIMAPVRSAKSLKRTSSSSPSLSRNPSAASSQSADNPDPSVEDGEIPVSVIPAPTGRSIIRSFRSSVISPTSVCAISGMGRSWIDALPGTGLEAAHIVPQVHWSVYPISDAPWLANKELSVEDRPELEMAWRRTWMASNGLPLMSHLHKCFEARLISIHPQTHQIRAWVDYNVITPFHGREAHLPDLDTDPDALQHHYDMCCLENMIAAWIPDAAVSSDRDELPVAPHKTARAADVQDRAPDPRGAPVPNASSPQTSTPRIPTSGYTAHPPSPPCSNTGSFRWMCGAELIDDPKEAAALLANGWLLQDVGGSPETSDGEERGRSRKRRRCTRTDEFDDDYDQARKRRNLPGADISPESSPLLR</sequence>
<dbReference type="Pfam" id="PF13391">
    <property type="entry name" value="HNH_2"/>
    <property type="match status" value="1"/>
</dbReference>
<reference evidence="3 4" key="1">
    <citation type="submission" date="2024-03" db="EMBL/GenBank/DDBJ databases">
        <title>A high-quality draft genome sequence of Diaporthe vaccinii, a causative agent of upright dieback and viscid rot disease in cranberry plants.</title>
        <authorList>
            <person name="Sarrasin M."/>
            <person name="Lang B.F."/>
            <person name="Burger G."/>
        </authorList>
    </citation>
    <scope>NUCLEOTIDE SEQUENCE [LARGE SCALE GENOMIC DNA]</scope>
    <source>
        <strain evidence="3 4">IS7</strain>
    </source>
</reference>
<feature type="region of interest" description="Disordered" evidence="1">
    <location>
        <begin position="373"/>
        <end position="426"/>
    </location>
</feature>
<proteinExistence type="predicted"/>
<name>A0ABR4EI69_9PEZI</name>
<feature type="domain" description="HNH nuclease" evidence="2">
    <location>
        <begin position="226"/>
        <end position="311"/>
    </location>
</feature>
<comment type="caution">
    <text evidence="3">The sequence shown here is derived from an EMBL/GenBank/DDBJ whole genome shotgun (WGS) entry which is preliminary data.</text>
</comment>